<feature type="domain" description="Galectin" evidence="3">
    <location>
        <begin position="1"/>
        <end position="128"/>
    </location>
</feature>
<dbReference type="InterPro" id="IPR013320">
    <property type="entry name" value="ConA-like_dom_sf"/>
</dbReference>
<dbReference type="Ensembl" id="ENSCJPT00005023336.1">
    <property type="protein sequence ID" value="ENSCJPP00005016626.1"/>
    <property type="gene ID" value="ENSCJPG00005013644.1"/>
</dbReference>
<keyword evidence="5" id="KW-1185">Reference proteome</keyword>
<dbReference type="CTD" id="3957"/>
<dbReference type="PANTHER" id="PTHR11346:SF104">
    <property type="entry name" value="GALECTIN-2"/>
    <property type="match status" value="1"/>
</dbReference>
<dbReference type="AlphaFoldDB" id="A0A8C2TPA8"/>
<dbReference type="InterPro" id="IPR001079">
    <property type="entry name" value="Galectin_CRD"/>
</dbReference>
<evidence type="ECO:0000313" key="5">
    <source>
        <dbReference type="Proteomes" id="UP000694412"/>
    </source>
</evidence>
<reference evidence="4" key="2">
    <citation type="submission" date="2025-08" db="UniProtKB">
        <authorList>
            <consortium name="Ensembl"/>
        </authorList>
    </citation>
    <scope>IDENTIFICATION</scope>
</reference>
<dbReference type="PANTHER" id="PTHR11346">
    <property type="entry name" value="GALECTIN"/>
    <property type="match status" value="1"/>
</dbReference>
<dbReference type="GO" id="GO:0043029">
    <property type="term" value="P:T cell homeostasis"/>
    <property type="evidence" value="ECO:0007669"/>
    <property type="project" value="Ensembl"/>
</dbReference>
<reference evidence="4" key="1">
    <citation type="submission" date="2015-11" db="EMBL/GenBank/DDBJ databases">
        <authorList>
            <consortium name="International Coturnix japonica Genome Analysis Consortium"/>
            <person name="Warren W."/>
            <person name="Burt D.W."/>
            <person name="Antin P.B."/>
            <person name="Lanford R."/>
            <person name="Gros J."/>
            <person name="Wilson R.K."/>
        </authorList>
    </citation>
    <scope>NUCLEOTIDE SEQUENCE [LARGE SCALE GENOMIC DNA]</scope>
</reference>
<dbReference type="SMART" id="SM00276">
    <property type="entry name" value="GLECT"/>
    <property type="match status" value="1"/>
</dbReference>
<dbReference type="GO" id="GO:0050729">
    <property type="term" value="P:positive regulation of inflammatory response"/>
    <property type="evidence" value="ECO:0007669"/>
    <property type="project" value="Ensembl"/>
</dbReference>
<dbReference type="PROSITE" id="PS51304">
    <property type="entry name" value="GALECTIN"/>
    <property type="match status" value="1"/>
</dbReference>
<dbReference type="InterPro" id="IPR044156">
    <property type="entry name" value="Galectin-like"/>
</dbReference>
<sequence length="128" mass="14827">MFEMFNLDWKVGGVMKIKGHISEDAESFAINLGNKSSDLALHFNPRFNESVIVCNSLCSDSWQREHRDKHFIFHKDSTVKIIVEFLGDKFLVKLPDGHEVEFPNRHGYDKINYLNIHGGFKVISFKVE</sequence>
<evidence type="ECO:0000256" key="2">
    <source>
        <dbReference type="RuleBase" id="RU102079"/>
    </source>
</evidence>
<proteinExistence type="predicted"/>
<dbReference type="GO" id="GO:0098609">
    <property type="term" value="P:cell-cell adhesion"/>
    <property type="evidence" value="ECO:0007669"/>
    <property type="project" value="Ensembl"/>
</dbReference>
<protein>
    <recommendedName>
        <fullName evidence="2">Galectin</fullName>
    </recommendedName>
</protein>
<dbReference type="CDD" id="cd00070">
    <property type="entry name" value="GLECT"/>
    <property type="match status" value="1"/>
</dbReference>
<organism evidence="4 5">
    <name type="scientific">Coturnix japonica</name>
    <name type="common">Japanese quail</name>
    <name type="synonym">Coturnix coturnix japonica</name>
    <dbReference type="NCBI Taxonomy" id="93934"/>
    <lineage>
        <taxon>Eukaryota</taxon>
        <taxon>Metazoa</taxon>
        <taxon>Chordata</taxon>
        <taxon>Craniata</taxon>
        <taxon>Vertebrata</taxon>
        <taxon>Euteleostomi</taxon>
        <taxon>Archelosauria</taxon>
        <taxon>Archosauria</taxon>
        <taxon>Dinosauria</taxon>
        <taxon>Saurischia</taxon>
        <taxon>Theropoda</taxon>
        <taxon>Coelurosauria</taxon>
        <taxon>Aves</taxon>
        <taxon>Neognathae</taxon>
        <taxon>Galloanserae</taxon>
        <taxon>Galliformes</taxon>
        <taxon>Phasianidae</taxon>
        <taxon>Perdicinae</taxon>
        <taxon>Coturnix</taxon>
    </lineage>
</organism>
<reference evidence="4" key="3">
    <citation type="submission" date="2025-09" db="UniProtKB">
        <authorList>
            <consortium name="Ensembl"/>
        </authorList>
    </citation>
    <scope>IDENTIFICATION</scope>
</reference>
<dbReference type="GeneID" id="107313919"/>
<name>A0A8C2TPA8_COTJA</name>
<keyword evidence="1 2" id="KW-0430">Lectin</keyword>
<dbReference type="Proteomes" id="UP000694412">
    <property type="component" value="Chromosome 1"/>
</dbReference>
<dbReference type="GO" id="GO:0030246">
    <property type="term" value="F:carbohydrate binding"/>
    <property type="evidence" value="ECO:0007669"/>
    <property type="project" value="UniProtKB-UniRule"/>
</dbReference>
<dbReference type="Pfam" id="PF00337">
    <property type="entry name" value="Gal-bind_lectin"/>
    <property type="match status" value="1"/>
</dbReference>
<dbReference type="SMART" id="SM00908">
    <property type="entry name" value="Gal-bind_lectin"/>
    <property type="match status" value="1"/>
</dbReference>
<dbReference type="SUPFAM" id="SSF49899">
    <property type="entry name" value="Concanavalin A-like lectins/glucanases"/>
    <property type="match status" value="1"/>
</dbReference>
<dbReference type="GeneTree" id="ENSGT00940000155025"/>
<dbReference type="Gene3D" id="2.60.120.200">
    <property type="match status" value="1"/>
</dbReference>
<evidence type="ECO:0000259" key="3">
    <source>
        <dbReference type="PROSITE" id="PS51304"/>
    </source>
</evidence>
<evidence type="ECO:0000313" key="4">
    <source>
        <dbReference type="Ensembl" id="ENSCJPP00005016626.1"/>
    </source>
</evidence>
<dbReference type="GO" id="GO:0043065">
    <property type="term" value="P:positive regulation of apoptotic process"/>
    <property type="evidence" value="ECO:0007669"/>
    <property type="project" value="Ensembl"/>
</dbReference>
<evidence type="ECO:0000256" key="1">
    <source>
        <dbReference type="ARBA" id="ARBA00022734"/>
    </source>
</evidence>
<dbReference type="RefSeq" id="XP_032300795.1">
    <property type="nucleotide sequence ID" value="XM_032444904.1"/>
</dbReference>
<dbReference type="GO" id="GO:1990724">
    <property type="term" value="C:galectin complex"/>
    <property type="evidence" value="ECO:0007669"/>
    <property type="project" value="Ensembl"/>
</dbReference>
<gene>
    <name evidence="4" type="primary">LGALS2</name>
</gene>
<dbReference type="FunFam" id="2.60.120.200:FF:000021">
    <property type="entry name" value="Galectin"/>
    <property type="match status" value="1"/>
</dbReference>
<accession>A0A8C2TPA8</accession>